<dbReference type="Pfam" id="PF12777">
    <property type="entry name" value="MT"/>
    <property type="match status" value="1"/>
</dbReference>
<dbReference type="Pfam" id="PF08385">
    <property type="entry name" value="DHC_N1"/>
    <property type="match status" value="2"/>
</dbReference>
<evidence type="ECO:0000256" key="3">
    <source>
        <dbReference type="ARBA" id="ARBA00008887"/>
    </source>
</evidence>
<dbReference type="Pfam" id="PF17852">
    <property type="entry name" value="Dynein_AAA_lid"/>
    <property type="match status" value="1"/>
</dbReference>
<dbReference type="InterPro" id="IPR035699">
    <property type="entry name" value="AAA_6"/>
</dbReference>
<keyword evidence="5" id="KW-0493">Microtubule</keyword>
<keyword evidence="22" id="KW-1185">Reference proteome</keyword>
<dbReference type="GO" id="GO:0060294">
    <property type="term" value="P:cilium movement involved in cell motility"/>
    <property type="evidence" value="ECO:0007669"/>
    <property type="project" value="UniProtKB-ARBA"/>
</dbReference>
<evidence type="ECO:0000259" key="21">
    <source>
        <dbReference type="SMART" id="SM00382"/>
    </source>
</evidence>
<dbReference type="FunFam" id="1.20.920.20:FF:000001">
    <property type="entry name" value="dynein heavy chain 2, axonemal"/>
    <property type="match status" value="1"/>
</dbReference>
<dbReference type="InterPro" id="IPR003593">
    <property type="entry name" value="AAA+_ATPase"/>
</dbReference>
<evidence type="ECO:0000256" key="8">
    <source>
        <dbReference type="ARBA" id="ARBA00022840"/>
    </source>
</evidence>
<dbReference type="InterPro" id="IPR043157">
    <property type="entry name" value="Dynein_AAA1S"/>
</dbReference>
<dbReference type="InterPro" id="IPR024317">
    <property type="entry name" value="Dynein_heavy_chain_D4_dom"/>
</dbReference>
<dbReference type="Pfam" id="PF12775">
    <property type="entry name" value="AAA_7"/>
    <property type="match status" value="1"/>
</dbReference>
<dbReference type="Gene3D" id="3.10.490.20">
    <property type="match status" value="1"/>
</dbReference>
<keyword evidence="10" id="KW-0243">Dynein</keyword>
<dbReference type="GO" id="GO:0005524">
    <property type="term" value="F:ATP binding"/>
    <property type="evidence" value="ECO:0007669"/>
    <property type="project" value="UniProtKB-KW"/>
</dbReference>
<dbReference type="InterPro" id="IPR043160">
    <property type="entry name" value="Dynein_C_barrel"/>
</dbReference>
<dbReference type="FunFam" id="3.40.50.300:FF:002141">
    <property type="entry name" value="Dynein heavy chain"/>
    <property type="match status" value="1"/>
</dbReference>
<evidence type="ECO:0000256" key="13">
    <source>
        <dbReference type="ARBA" id="ARBA00023175"/>
    </source>
</evidence>
<keyword evidence="15" id="KW-0966">Cell projection</keyword>
<dbReference type="CDD" id="cd00009">
    <property type="entry name" value="AAA"/>
    <property type="match status" value="1"/>
</dbReference>
<dbReference type="InterPro" id="IPR004273">
    <property type="entry name" value="Dynein_heavy_D6_P-loop"/>
</dbReference>
<comment type="subcellular location">
    <subcellularLocation>
        <location evidence="1">Cell projection</location>
        <location evidence="1">Cilium</location>
        <location evidence="1">Flagellum</location>
    </subcellularLocation>
    <subcellularLocation>
        <location evidence="2">Cytoplasm</location>
        <location evidence="2">Cytoskeleton</location>
        <location evidence="2">Cilium axoneme</location>
    </subcellularLocation>
</comment>
<dbReference type="Pfam" id="PF18198">
    <property type="entry name" value="AAA_lid_11"/>
    <property type="match status" value="1"/>
</dbReference>
<keyword evidence="7" id="KW-0547">Nucleotide-binding</keyword>
<dbReference type="InterPro" id="IPR042219">
    <property type="entry name" value="AAA_lid_11_sf"/>
</dbReference>
<dbReference type="FunFam" id="3.40.50.300:FF:000044">
    <property type="entry name" value="Dynein heavy chain 5, axonemal"/>
    <property type="match status" value="1"/>
</dbReference>
<keyword evidence="11 19" id="KW-0175">Coiled coil</keyword>
<dbReference type="FunFam" id="1.10.8.710:FF:000001">
    <property type="entry name" value="Dynein axonemal heavy chain 2"/>
    <property type="match status" value="1"/>
</dbReference>
<dbReference type="Pfam" id="PF12780">
    <property type="entry name" value="AAA_8"/>
    <property type="match status" value="1"/>
</dbReference>
<dbReference type="GO" id="GO:0045505">
    <property type="term" value="F:dynein intermediate chain binding"/>
    <property type="evidence" value="ECO:0007669"/>
    <property type="project" value="InterPro"/>
</dbReference>
<keyword evidence="14" id="KW-0206">Cytoskeleton</keyword>
<evidence type="ECO:0000256" key="10">
    <source>
        <dbReference type="ARBA" id="ARBA00023017"/>
    </source>
</evidence>
<organism evidence="22 23">
    <name type="scientific">Spodoptera litura</name>
    <name type="common">Asian cotton leafworm</name>
    <dbReference type="NCBI Taxonomy" id="69820"/>
    <lineage>
        <taxon>Eukaryota</taxon>
        <taxon>Metazoa</taxon>
        <taxon>Ecdysozoa</taxon>
        <taxon>Arthropoda</taxon>
        <taxon>Hexapoda</taxon>
        <taxon>Insecta</taxon>
        <taxon>Pterygota</taxon>
        <taxon>Neoptera</taxon>
        <taxon>Endopterygota</taxon>
        <taxon>Lepidoptera</taxon>
        <taxon>Glossata</taxon>
        <taxon>Ditrysia</taxon>
        <taxon>Noctuoidea</taxon>
        <taxon>Noctuidae</taxon>
        <taxon>Amphipyrinae</taxon>
        <taxon>Spodoptera</taxon>
    </lineage>
</organism>
<dbReference type="Gene3D" id="1.10.8.1220">
    <property type="match status" value="1"/>
</dbReference>
<keyword evidence="8" id="KW-0067">ATP-binding</keyword>
<dbReference type="Pfam" id="PF17857">
    <property type="entry name" value="AAA_lid_1"/>
    <property type="match status" value="1"/>
</dbReference>
<dbReference type="FunFam" id="1.20.140.100:FF:000001">
    <property type="entry name" value="dynein heavy chain 17, axonemal"/>
    <property type="match status" value="1"/>
</dbReference>
<evidence type="ECO:0000256" key="16">
    <source>
        <dbReference type="ARBA" id="ARBA00054075"/>
    </source>
</evidence>
<dbReference type="FunFam" id="3.40.50.300:FF:000153">
    <property type="entry name" value="Dynein axonemal heavy chain 1"/>
    <property type="match status" value="1"/>
</dbReference>
<dbReference type="FunFam" id="3.10.490.20:FF:000009">
    <property type="entry name" value="Dynein heavy chain 4"/>
    <property type="match status" value="1"/>
</dbReference>
<evidence type="ECO:0000256" key="15">
    <source>
        <dbReference type="ARBA" id="ARBA00023273"/>
    </source>
</evidence>
<dbReference type="FunFam" id="1.10.8.1220:FF:000001">
    <property type="entry name" value="Dynein axonemal heavy chain 5"/>
    <property type="match status" value="1"/>
</dbReference>
<dbReference type="Pfam" id="PF03028">
    <property type="entry name" value="Dynein_heavy"/>
    <property type="match status" value="1"/>
</dbReference>
<dbReference type="Gene3D" id="1.10.8.720">
    <property type="entry name" value="Region D6 of dynein motor"/>
    <property type="match status" value="1"/>
</dbReference>
<dbReference type="FunFam" id="3.40.50.300:FF:000049">
    <property type="entry name" value="Dynein, axonemal, heavy chain 5"/>
    <property type="match status" value="1"/>
</dbReference>
<evidence type="ECO:0000313" key="22">
    <source>
        <dbReference type="Proteomes" id="UP000301870"/>
    </source>
</evidence>
<gene>
    <name evidence="23" type="primary">LOC111348225</name>
</gene>
<dbReference type="Gene3D" id="1.20.920.30">
    <property type="match status" value="1"/>
</dbReference>
<dbReference type="KEGG" id="sliu:111348225"/>
<comment type="subunit">
    <text evidence="17">The I1 inner arm complex (also known as the f dynein complex) is a two-headed isoform composed of two heavy chains (1-alpha and 1-beta), three intermediate chains and three light chains. I1 occupies a specific position proximal to the first radial spoke and repeats every 96 nm along the length of the axoneme.</text>
</comment>
<dbReference type="Pfam" id="PF12781">
    <property type="entry name" value="AAA_9"/>
    <property type="match status" value="1"/>
</dbReference>
<evidence type="ECO:0000313" key="23">
    <source>
        <dbReference type="RefSeq" id="XP_022814533.1"/>
    </source>
</evidence>
<dbReference type="InterPro" id="IPR041658">
    <property type="entry name" value="AAA_lid_11"/>
</dbReference>
<dbReference type="Gene3D" id="1.20.920.20">
    <property type="match status" value="1"/>
</dbReference>
<dbReference type="PANTHER" id="PTHR22878:SF68">
    <property type="entry name" value="DYNEIN HEAVY CHAIN 6, AXONEMAL-LIKE"/>
    <property type="match status" value="1"/>
</dbReference>
<dbReference type="InterPro" id="IPR056759">
    <property type="entry name" value="DYH2-5-8_CC"/>
</dbReference>
<dbReference type="Pfam" id="PF18199">
    <property type="entry name" value="Dynein_C"/>
    <property type="match status" value="1"/>
</dbReference>
<proteinExistence type="inferred from homology"/>
<dbReference type="InterPro" id="IPR041589">
    <property type="entry name" value="DNAH3_AAA_lid_1"/>
</dbReference>
<keyword evidence="9" id="KW-0282">Flagellum</keyword>
<dbReference type="InterPro" id="IPR035706">
    <property type="entry name" value="AAA_9"/>
</dbReference>
<feature type="domain" description="AAA+ ATPase" evidence="21">
    <location>
        <begin position="2562"/>
        <end position="2711"/>
    </location>
</feature>
<dbReference type="Pfam" id="PF25007">
    <property type="entry name" value="DYH2-5-8_CC"/>
    <property type="match status" value="1"/>
</dbReference>
<dbReference type="GeneID" id="111348225"/>
<dbReference type="Gene3D" id="1.10.287.2620">
    <property type="match status" value="1"/>
</dbReference>
<name>A0A9J7DM18_SPOLT</name>
<dbReference type="Gene3D" id="3.20.180.20">
    <property type="entry name" value="Dynein heavy chain, N-terminal domain 2"/>
    <property type="match status" value="1"/>
</dbReference>
<evidence type="ECO:0000256" key="11">
    <source>
        <dbReference type="ARBA" id="ARBA00023054"/>
    </source>
</evidence>
<dbReference type="InterPro" id="IPR042228">
    <property type="entry name" value="Dynein_linker_3"/>
</dbReference>
<keyword evidence="13" id="KW-0505">Motor protein</keyword>
<evidence type="ECO:0000256" key="4">
    <source>
        <dbReference type="ARBA" id="ARBA00022490"/>
    </source>
</evidence>
<dbReference type="FunFam" id="1.20.58.1120:FF:000001">
    <property type="entry name" value="dynein heavy chain 2, axonemal"/>
    <property type="match status" value="1"/>
</dbReference>
<feature type="coiled-coil region" evidence="19">
    <location>
        <begin position="3388"/>
        <end position="3474"/>
    </location>
</feature>
<dbReference type="Proteomes" id="UP000301870">
    <property type="component" value="Chromosome 7"/>
</dbReference>
<dbReference type="GO" id="GO:0005874">
    <property type="term" value="C:microtubule"/>
    <property type="evidence" value="ECO:0007669"/>
    <property type="project" value="UniProtKB-KW"/>
</dbReference>
<dbReference type="PANTHER" id="PTHR22878">
    <property type="entry name" value="DYNEIN HEAVY CHAIN 6, AXONEMAL-LIKE-RELATED"/>
    <property type="match status" value="1"/>
</dbReference>
<evidence type="ECO:0000256" key="18">
    <source>
        <dbReference type="ARBA" id="ARBA00077719"/>
    </source>
</evidence>
<evidence type="ECO:0000256" key="1">
    <source>
        <dbReference type="ARBA" id="ARBA00004230"/>
    </source>
</evidence>
<dbReference type="GO" id="GO:0008569">
    <property type="term" value="F:minus-end-directed microtubule motor activity"/>
    <property type="evidence" value="ECO:0007669"/>
    <property type="project" value="InterPro"/>
</dbReference>
<comment type="similarity">
    <text evidence="3">Belongs to the dynein heavy chain family.</text>
</comment>
<dbReference type="FunFam" id="1.20.920.30:FF:000005">
    <property type="entry name" value="Dynein, axonemal, heavy chain 2"/>
    <property type="match status" value="1"/>
</dbReference>
<keyword evidence="4" id="KW-0963">Cytoplasm</keyword>
<protein>
    <recommendedName>
        <fullName evidence="18">Dynein-1, subspecies f</fullName>
    </recommendedName>
</protein>
<reference evidence="23" key="1">
    <citation type="submission" date="2025-08" db="UniProtKB">
        <authorList>
            <consortium name="RefSeq"/>
        </authorList>
    </citation>
    <scope>IDENTIFICATION</scope>
    <source>
        <strain evidence="23">Ishihara</strain>
        <tissue evidence="23">Whole body</tissue>
    </source>
</reference>
<dbReference type="InterPro" id="IPR013602">
    <property type="entry name" value="Dynein_heavy_linker"/>
</dbReference>
<dbReference type="FunFam" id="1.10.287.2620:FF:000002">
    <property type="entry name" value="Dynein heavy chain 2, axonemal"/>
    <property type="match status" value="1"/>
</dbReference>
<keyword evidence="12" id="KW-0969">Cilium</keyword>
<dbReference type="InterPro" id="IPR013594">
    <property type="entry name" value="Dynein_heavy_tail"/>
</dbReference>
<dbReference type="InterPro" id="IPR041466">
    <property type="entry name" value="Dynein_AAA5_ext"/>
</dbReference>
<dbReference type="RefSeq" id="XP_022814533.1">
    <property type="nucleotide sequence ID" value="XM_022958765.1"/>
</dbReference>
<evidence type="ECO:0000256" key="6">
    <source>
        <dbReference type="ARBA" id="ARBA00022737"/>
    </source>
</evidence>
<evidence type="ECO:0000256" key="12">
    <source>
        <dbReference type="ARBA" id="ARBA00023069"/>
    </source>
</evidence>
<dbReference type="OrthoDB" id="447173at2759"/>
<dbReference type="SMART" id="SM00382">
    <property type="entry name" value="AAA"/>
    <property type="match status" value="2"/>
</dbReference>
<evidence type="ECO:0000256" key="20">
    <source>
        <dbReference type="SAM" id="MobiDB-lite"/>
    </source>
</evidence>
<dbReference type="InterPro" id="IPR042222">
    <property type="entry name" value="Dynein_2_N"/>
</dbReference>
<dbReference type="InterPro" id="IPR026983">
    <property type="entry name" value="DHC"/>
</dbReference>
<dbReference type="SUPFAM" id="SSF52540">
    <property type="entry name" value="P-loop containing nucleoside triphosphate hydrolases"/>
    <property type="match status" value="4"/>
</dbReference>
<evidence type="ECO:0000256" key="7">
    <source>
        <dbReference type="ARBA" id="ARBA00022741"/>
    </source>
</evidence>
<dbReference type="Gene3D" id="1.20.58.1120">
    <property type="match status" value="1"/>
</dbReference>
<dbReference type="Gene3D" id="3.40.50.300">
    <property type="entry name" value="P-loop containing nucleotide triphosphate hydrolases"/>
    <property type="match status" value="5"/>
</dbReference>
<dbReference type="Gene3D" id="6.10.140.1060">
    <property type="match status" value="1"/>
</dbReference>
<dbReference type="Gene3D" id="1.10.8.710">
    <property type="match status" value="1"/>
</dbReference>
<evidence type="ECO:0000256" key="17">
    <source>
        <dbReference type="ARBA" id="ARBA00063032"/>
    </source>
</evidence>
<dbReference type="InterPro" id="IPR024743">
    <property type="entry name" value="Dynein_HC_stalk"/>
</dbReference>
<keyword evidence="6" id="KW-0677">Repeat</keyword>
<evidence type="ECO:0000256" key="2">
    <source>
        <dbReference type="ARBA" id="ARBA00004430"/>
    </source>
</evidence>
<feature type="domain" description="AAA+ ATPase" evidence="21">
    <location>
        <begin position="1949"/>
        <end position="2085"/>
    </location>
</feature>
<dbReference type="InterPro" id="IPR027417">
    <property type="entry name" value="P-loop_NTPase"/>
</dbReference>
<evidence type="ECO:0000256" key="19">
    <source>
        <dbReference type="SAM" id="Coils"/>
    </source>
</evidence>
<feature type="region of interest" description="Disordered" evidence="20">
    <location>
        <begin position="1"/>
        <end position="28"/>
    </location>
</feature>
<dbReference type="GO" id="GO:0005858">
    <property type="term" value="C:axonemal dynein complex"/>
    <property type="evidence" value="ECO:0007669"/>
    <property type="project" value="UniProtKB-ARBA"/>
</dbReference>
<comment type="function">
    <text evidence="16">Force generating protein of eukaryotic cilia and flagella. Produces force towards the minus ends of microtubules. Dynein has ATPase activity; the force-producing power stroke is thought to occur on release of ADP. Required for assembly of the I1 inner arm complex and its targeting to the appropriate axoneme location. Also required for phototaxis.</text>
</comment>
<evidence type="ECO:0000256" key="5">
    <source>
        <dbReference type="ARBA" id="ARBA00022701"/>
    </source>
</evidence>
<dbReference type="InterPro" id="IPR041228">
    <property type="entry name" value="Dynein_C"/>
</dbReference>
<dbReference type="Pfam" id="PF12774">
    <property type="entry name" value="AAA_6"/>
    <property type="match status" value="1"/>
</dbReference>
<dbReference type="Gene3D" id="1.10.472.130">
    <property type="match status" value="1"/>
</dbReference>
<dbReference type="CTD" id="3355181"/>
<dbReference type="GO" id="GO:0031514">
    <property type="term" value="C:motile cilium"/>
    <property type="evidence" value="ECO:0007669"/>
    <property type="project" value="UniProtKB-SubCell"/>
</dbReference>
<dbReference type="Pfam" id="PF08393">
    <property type="entry name" value="DHC_N2"/>
    <property type="match status" value="1"/>
</dbReference>
<dbReference type="GO" id="GO:0051959">
    <property type="term" value="F:dynein light intermediate chain binding"/>
    <property type="evidence" value="ECO:0007669"/>
    <property type="project" value="InterPro"/>
</dbReference>
<accession>A0A9J7DM18</accession>
<sequence>MAPVVKRPKIAWSDDLSHDSEEDREKERLAQLERELEQTREQKPIYDPEELEKLVDYVVRMTTIYDLRPEDWTPDTRQRIEDWFLEPKSLILSIYFKGEKLKASFDIPLSPVYDLTYFIRPPDFVFKAETFHDDIVFGTFRDSIEANVINMMEYVYAPYFFAITAWPDSVKSEFCTHIHTFLAKLTDMYYKMLGLTVLYIPREGQHLSFEQASADRELVKRLEGVVVYWTHQIKSCLEDTAFVASQRELLCPSDEYDFWIYRHENLNALLHQLKNPAVKHITKILVTTHSTFIHQFQSLCEDIVQKVREATSNIEYLQVIKQPCAVLECVVDPDEISKHIPHIINLFRFIWMESPTYNSEVRITNLFKALSNQIIILCRNYIKLDDLFDGNTIKALGEFSKCIDCCKKYREIYDVMAEAHNEENPNSWVLDTGSIFNYIDSFIQRCFDMLDVCNCMIIFGRINEFENMNKPYFGGARGDQFEAKCEKIERMFFAALLDVKAVGNTILDVQAPSWYDDILAFRTVIKDIEIIIENLVDTVFESVNHVEEAVVALYSLNNYSKRKNLKRVFKRKTSEVTTCMWAMFSEEVQESKKDMVSTRSHYPADMPSYAGRASVLKMRKNRLVYLKNIMTDASAWLLPCSSSEDVIMHVNRLMGAIDVAIRELWIAWTHNLDEKCGAGLNKTLMRKSVEFPGLLECNIDVCIQYQVYSKSSTINYVYESVLAVVKGYNKILDSLSEEERLLFKPLITACEKKVQPGITKLTWTSTMSDAYIADCVMQIGELQDFLTTYKNCNVNLVKIMEKICDTPFVEFDIYNVFDIKALRAKIRQMESTAMDSVLDMYKLIVIYLVIVYEGFEAYITQMAEHWIKYVRRFDILLEDALRLGIKSTMQNMYKCVHGDGTMAPSPLLKMDLYLVGKNITYIPSKIEIQDTFTTVLEEIVHILSSIPRLYEKFSLPSGGLRKFFEVIATDQDCNKLQKLINEEIDYNIQLVIDHLTMWDPYMHIWKVDKDEFLENYRSEKHTAEEFDELIINYSNLANSIQIQETINQIHFITLNSSELKKSIISHCIVWQTKLGELLRSITEADIDVVYNYVEKSSEEAMKVPQDLKELQESIETYDRLISEISQMEKTFPPISDQMVTLVKFEVELSSDMTTRHENIPVLWEGYLGVLEEAKKNLEANKEKFKTGLLDQAEIFKEAAKEFCEEFYKTAPITSDISGKDALAQLKAFREQLNALRAQEQAIRDGLAVFNLTTPVNLDLLKMEKELEKLEEVWGLVNQWEESWEKYKTQTFWEMETDEMEENVMFLFRNFNKLSRQLKDRNWEIIDTTRVKVDAFRRTLPLIGDLKNPCMRERHWDRIKALMGVEFDQNSEDFKLDLIMKLNFQAYAEEIAEISNAATMELNIENGLKAIREVWKSTKFEMQHHRGDIYKIKTVDDVMQFLEDHQVQLSSMKSTKYVEPFIKEVDYWEKSLGYIAECIEISLQVQRRYLYLETIFIGEDIRKQLPAEVLIFDALTSDWTEVTKSMHAGKNAVEACIYKPQPYLFNKLNQMVDNLDGILRALEKYLETKRQLFPRFYFISNDDMLEILGNSKKPSLIQVHLKKLFDNVTRIRIDKKKVIDFIESPMMFDPIKIYCKRNLLKLQQSRNNSKYQDKDLKTFKSVHRIACCKAIYSHNWNKLLYLLKKCPPWEHNWKDVNEAALYTRALVILIMYHPTSQALGLLNEYLHLNPMGLPIAKAMTSEDGECVEWKYNLVLDGPAEAWLLGLEHTMRVVLRDQLILTRAALRKCKYQRETWINDWPGQLGITASKIQWTSDCTRTLCRCEIMKEKKPLKKLRKKQNQILTTLQMMSRKEISKILRAKVNALCVIEIHSRDTVDRMYKMGCMNVTAFEWFSQLKFYWDREREDCYIKQTNTNSIYTYEYIGNSGRLVITPLTDRCYITLTTALHLFRGGSPQGPAGTGKTETVKDLGRALARWVVVTNCSDGLDYKSMAKCFAGIAQSGCWGCFDEFNRINIEVLSVVAQQILAVLLALSLFQKRFMFEGNDIKIDANCGIFITMNPGYAGRTELPDNLKSMFRPIAMCVPDSLIIAENTLFSDGFTAYKINAKKVFTLYQLAMQQLSKQEHYDFGLRSMVALLRYAGIKRRAYPNLPEQEMVILAMRDMNVARLTAKDVPLFDGIMQDIFPDVEIPTLDYELLETAITAEMRLAGLQPVRAALHKVIQTYETKNSRHSSILLGDTNTAKSVSWRMLAATLTRLNREKQPGFEVVHTFPMNPKALTLGELYGEYNLATGEWKDGVLSSIMRTTCQDDSPDMKWIIFDGPVDAIWIENLNSVMDDNKLLTLVNSERISMPSQVTLLIETLDLAVASPATVSRNGMVYNDYKDWGWWPYVNSWLETIESPEYREMLRRFFLSILTPILELKRTSLQEGESVRGQELTGVRCMCRLLGRLPEPAPALPDEQADIEGLTKMRFLFATIWSVCATLEDEPRRRLDNWIREHEGIFPLKDTVYDYYVDERLAQFKPWEEKLPDNWKFNPSAGFHTILVPTMEFIRVQIIALDMLKAGYGVLIGGPTGTGKTFLIQGTLNSLDPEKYSTQIINMSAQTTAANVQDIIEARLEKRTKGNYVPAGGKKMIAFMDDINMPVRDYYGSQPPLELVRLWHDYGYWFDRAKQWRKNVKNMVLCGAAGPPGGARSPLPARLLSCFHSFYLASPTQQQLVKIFGTMLGQHLLDFDEETKSVGKTVLIATIDMFNNVVAKLLPTPSKMHYLFNLRDISKIFQGLLRSNKDYTNTKPRFLRLWIHECFRVFCDRLTEEKDRDWFLNHVGDMLGKHFELTFHGLCPSKSPPLFGHFLNPYEVYDDMNDPDALRKYILNQLEEYNSCPGVVKMDLVLFKDAIEHVCRIVRVISQPRGNMLCVGIGGSGRTCLTRLATYICEYTSFTVVVTKTYGIKEFREDLKVLYTGCGVDQKKTTFIFSDTQIAEETFTEVMNNLLSSGEVTNLYKPDEFEDIKSALEKPMKAAGLMQTNEVIYLFLVDRVRSHMHIVLCFSPIGEEFRNRIRQYPALINATTTNWFLEWPREALLEVAYKFLQGVELLASITGPRVRRLESLIESREDVLRASVASIMSLIHSSVGKYSVRMWQEMRRTNYVTPTNYLELVAGYKEMLNAKRIEIALQANKLRNGLGKVEETTKLVGQMSEELAEAKVQVGLYTEQCIEYMGVINVQQRNADEQQRSVAARSKKTQEEEVQCKKLADAAMRDLASAMPALEEAIKALDALNKKDITEVKSYAKPPYKVEMVLEAVLILLQKEPTWAEAKRQLGDQYFLDRLREFDKDNISDKTLKKVGTYTVKPDFDPEIVGTVSAAAKSLCLWVRAIEKYGKIYKIVKPKKERLEEALESLRMKQQILAEARAKLRELSEMIARLQREYDEKVAQKEELERRSMMLQLKLERAEALITGLSGEKERWELTVERLDKEFDNLPGDCLIATGFVAYLGPFVSEYRESLMEDWFLEVCNENLPVTMDLSMKKFLLDDATLRDWNYMGLPDDNFSAENGIIVVRATRWPLAVDPQGQALIWISRLEEKNGIQVVDFGQPNYMRVMETCLSTGKPIIIQNVGEVLDPSVAPILEKAVVTIGSSKVIKFNDKMVSYHEDFHLYLTTKLGNPVYTPETLTKTTMVNFAVKEQGLTSQLLGIVVRKERPQLEQMKDTLVLSIAHNKKVLVDLENDLLRIMYESQVPLLENEELFITLQTSQRTSLEVKEALITSQVTEKEIDTARAGYVPVAIRASVLFFALNDLSRIDPMYQFSLDAYIDLFMYSIDRSPKAGELEDRINNLNEFHTYAVYKNTCRALFERHKLLLSFHIVSRILFQNGKMSRNEYIFLLKGGVVLDRSEQPDNPTNWMPDECWDNITELDKLPGFHGIVDVFEPLSKEWKEWYLHPEPESQPLIGDWNDICSEFQKILFIRSLRVDRVSACVTTFIINVLGPRYVEPPVLDIRAAWEESSWKTSLLFVLSPGVDPTAALIQLSQDVKMFDRFQSLSLGQGQAATATRMLSHGMKEGGWVFLANCHLACEWLGSLRGLDNPKIHPRFRLWLSSMPDNKFPLHMLQRSIKMTTEPPQGLKGNLVRLFANINEDKFDEATPKYRRLLFCVSFFHCTLIARKRFRQLGYNAVYSFNDADFDVSDNLLANYLEEYEEVPWDALRYLFAIINYGGHITDDWDKRVLIAYINQFFNEEALETPFYRLSTIPAYHIPRDGSLESYRDFLDLLPGYERAESLGQHASADVATLAQDALIMCSTLFALASTGGGGAGGGEDQKVDELAQEMLTKLPARIDLETTERMMGPEIVMPMCVSLLQEIGYYNFLLNIIISGLKELRRAIEGLVVMSEMLETMYTCIYEGKTPSFWLRGRPSMKPLGAWCRELFLRGAHLTGWAGAPRAPPTLCWLPAFVAPTGFLTAVMQTTARGESWPIDTLCWEFTVMPLEEAGFVRPPRDGGVYIRGQYLEGASWFRKDGHLQEPLPMQLVFPMSPIHFKPVRVTGKRTRNRYVCPCYYYPLRMGAFVVAVDLPAGKETAEFWVKRGTAMLCTLAT</sequence>
<evidence type="ECO:0000256" key="9">
    <source>
        <dbReference type="ARBA" id="ARBA00022846"/>
    </source>
</evidence>
<dbReference type="Gene3D" id="1.20.140.100">
    <property type="entry name" value="Dynein heavy chain, N-terminal domain 2"/>
    <property type="match status" value="1"/>
</dbReference>
<feature type="compositionally biased region" description="Basic and acidic residues" evidence="20">
    <location>
        <begin position="15"/>
        <end position="28"/>
    </location>
</feature>
<evidence type="ECO:0000256" key="14">
    <source>
        <dbReference type="ARBA" id="ARBA00023212"/>
    </source>
</evidence>
<dbReference type="Gene3D" id="1.20.1270.280">
    <property type="match status" value="1"/>
</dbReference>
<dbReference type="GO" id="GO:0070286">
    <property type="term" value="P:axonemal dynein complex assembly"/>
    <property type="evidence" value="ECO:0007669"/>
    <property type="project" value="UniProtKB-ARBA"/>
</dbReference>